<reference evidence="3" key="1">
    <citation type="submission" date="2022-11" db="UniProtKB">
        <authorList>
            <consortium name="WormBaseParasite"/>
        </authorList>
    </citation>
    <scope>IDENTIFICATION</scope>
</reference>
<evidence type="ECO:0000256" key="1">
    <source>
        <dbReference type="SAM" id="MobiDB-lite"/>
    </source>
</evidence>
<evidence type="ECO:0000313" key="2">
    <source>
        <dbReference type="Proteomes" id="UP000887574"/>
    </source>
</evidence>
<dbReference type="Proteomes" id="UP000887574">
    <property type="component" value="Unplaced"/>
</dbReference>
<proteinExistence type="predicted"/>
<evidence type="ECO:0000313" key="3">
    <source>
        <dbReference type="WBParaSite" id="jg23298"/>
    </source>
</evidence>
<sequence>MMAYSSTDEATTSEEEENIEQRQQNLVAGRPNTPKRRAKRRQAVLMPELELRFIQSQRGKSLAIHEGDFFCFTFKDAENTDGEHNHVAEASDIEKKIIYLRTAELARQNAGKPREIFTEVTLDASNEVTANIDQLNIARCVYYHQKKLEENPNISCLPEKMMIPDDLKINPAGLRRSDGADLDQILC</sequence>
<accession>A0A915DV67</accession>
<dbReference type="AlphaFoldDB" id="A0A915DV67"/>
<keyword evidence="2" id="KW-1185">Reference proteome</keyword>
<protein>
    <submittedName>
        <fullName evidence="3">Uncharacterized protein</fullName>
    </submittedName>
</protein>
<dbReference type="WBParaSite" id="jg23298">
    <property type="protein sequence ID" value="jg23298"/>
    <property type="gene ID" value="jg23298"/>
</dbReference>
<feature type="compositionally biased region" description="Low complexity" evidence="1">
    <location>
        <begin position="1"/>
        <end position="10"/>
    </location>
</feature>
<feature type="region of interest" description="Disordered" evidence="1">
    <location>
        <begin position="1"/>
        <end position="38"/>
    </location>
</feature>
<name>A0A915DV67_9BILA</name>
<organism evidence="2 3">
    <name type="scientific">Ditylenchus dipsaci</name>
    <dbReference type="NCBI Taxonomy" id="166011"/>
    <lineage>
        <taxon>Eukaryota</taxon>
        <taxon>Metazoa</taxon>
        <taxon>Ecdysozoa</taxon>
        <taxon>Nematoda</taxon>
        <taxon>Chromadorea</taxon>
        <taxon>Rhabditida</taxon>
        <taxon>Tylenchina</taxon>
        <taxon>Tylenchomorpha</taxon>
        <taxon>Sphaerularioidea</taxon>
        <taxon>Anguinidae</taxon>
        <taxon>Anguininae</taxon>
        <taxon>Ditylenchus</taxon>
    </lineage>
</organism>